<name>A0A6C2YS09_9BACT</name>
<organism evidence="1">
    <name type="scientific">Tuwongella immobilis</name>
    <dbReference type="NCBI Taxonomy" id="692036"/>
    <lineage>
        <taxon>Bacteria</taxon>
        <taxon>Pseudomonadati</taxon>
        <taxon>Planctomycetota</taxon>
        <taxon>Planctomycetia</taxon>
        <taxon>Gemmatales</taxon>
        <taxon>Gemmataceae</taxon>
        <taxon>Tuwongella</taxon>
    </lineage>
</organism>
<keyword evidence="2" id="KW-1185">Reference proteome</keyword>
<accession>A0A6C2YS09</accession>
<dbReference type="Proteomes" id="UP000464378">
    <property type="component" value="Chromosome"/>
</dbReference>
<evidence type="ECO:0000313" key="1">
    <source>
        <dbReference type="EMBL" id="VIP03765.1"/>
    </source>
</evidence>
<dbReference type="KEGG" id="tim:GMBLW1_01950"/>
<evidence type="ECO:0008006" key="3">
    <source>
        <dbReference type="Google" id="ProtNLM"/>
    </source>
</evidence>
<dbReference type="SUPFAM" id="SSF51294">
    <property type="entry name" value="Hedgehog/intein (Hint) domain"/>
    <property type="match status" value="1"/>
</dbReference>
<proteinExistence type="predicted"/>
<dbReference type="EMBL" id="LR593887">
    <property type="protein sequence ID" value="VTS04898.1"/>
    <property type="molecule type" value="Genomic_DNA"/>
</dbReference>
<evidence type="ECO:0000313" key="2">
    <source>
        <dbReference type="Proteomes" id="UP000464378"/>
    </source>
</evidence>
<dbReference type="Pfam" id="PF07591">
    <property type="entry name" value="PT-HINT"/>
    <property type="match status" value="1"/>
</dbReference>
<protein>
    <recommendedName>
        <fullName evidence="3">Hint domain-containing protein</fullName>
    </recommendedName>
</protein>
<dbReference type="InterPro" id="IPR036844">
    <property type="entry name" value="Hint_dom_sf"/>
</dbReference>
<dbReference type="EMBL" id="LR586016">
    <property type="protein sequence ID" value="VIP03765.1"/>
    <property type="molecule type" value="Genomic_DNA"/>
</dbReference>
<dbReference type="Gene3D" id="2.170.16.10">
    <property type="entry name" value="Hedgehog/Intein (Hint) domain"/>
    <property type="match status" value="1"/>
</dbReference>
<gene>
    <name evidence="1" type="ORF">GMBLW1_01950</name>
</gene>
<dbReference type="AlphaFoldDB" id="A0A6C2YS09"/>
<reference evidence="1" key="1">
    <citation type="submission" date="2019-04" db="EMBL/GenBank/DDBJ databases">
        <authorList>
            <consortium name="Science for Life Laboratories"/>
        </authorList>
    </citation>
    <scope>NUCLEOTIDE SEQUENCE</scope>
    <source>
        <strain evidence="1">MBLW1</strain>
    </source>
</reference>
<sequence>MVAGQLIETTAEHPFWVVGRGWTPVWDLSIGDALMTITGESVSVEGVHETDRRQTVYNLRVAEDHTDVVGCDEWGFSVWAHNAEYVHAHRGNGKWGVKNKETGEWVKDGENVKLHSKDEAVKEAQRLTKLANHPVSSKLRDVTLDAGIAHAEVKHLSGDGPLSLKTLDPGGTREKWLKHITELAESGTGGTLKQLPTGETLELIAPMALESGGQINVGVTLFRKSGDTQWRLNTILTRQ</sequence>
<dbReference type="InParanoid" id="A0A6C2YS09"/>